<accession>A0AA92EDE8</accession>
<keyword evidence="1" id="KW-0812">Transmembrane</keyword>
<name>A0AA92EDE8_RALSL</name>
<proteinExistence type="predicted"/>
<dbReference type="Proteomes" id="UP000310553">
    <property type="component" value="Chromosome"/>
</dbReference>
<evidence type="ECO:0000313" key="3">
    <source>
        <dbReference type="Proteomes" id="UP000310553"/>
    </source>
</evidence>
<evidence type="ECO:0000313" key="2">
    <source>
        <dbReference type="EMBL" id="QCX49852.1"/>
    </source>
</evidence>
<organism evidence="2 3">
    <name type="scientific">Ralstonia solanacearum</name>
    <name type="common">Pseudomonas solanacearum</name>
    <dbReference type="NCBI Taxonomy" id="305"/>
    <lineage>
        <taxon>Bacteria</taxon>
        <taxon>Pseudomonadati</taxon>
        <taxon>Pseudomonadota</taxon>
        <taxon>Betaproteobacteria</taxon>
        <taxon>Burkholderiales</taxon>
        <taxon>Burkholderiaceae</taxon>
        <taxon>Ralstonia</taxon>
        <taxon>Ralstonia solanacearum species complex</taxon>
    </lineage>
</organism>
<keyword evidence="1" id="KW-1133">Transmembrane helix</keyword>
<feature type="transmembrane region" description="Helical" evidence="1">
    <location>
        <begin position="156"/>
        <end position="176"/>
    </location>
</feature>
<dbReference type="AlphaFoldDB" id="A0AA92EDE8"/>
<keyword evidence="1" id="KW-0472">Membrane</keyword>
<sequence>MQNENIVVKGDAGQVVAGDATHDGASATNHLSNVITIHNGKGDQAPEPSRKINDLQRKRIASKVHEVMNATGMEKLEVYRIILTDFGLDEIRDLPRNQFKAVMEMLERWITEEREEPVIEASSAPTPSEKESQVIPNVPCIGCTAVESQLTRMRRWVMAAVCLALAAGGAAGYAVFPSAGVSAGTPASGSGSGSANAIADRSATCQHDGKVYSRGSVTRMSDNTLYVCSASDNGAASWEAARDAAKRRNASS</sequence>
<protein>
    <recommendedName>
        <fullName evidence="4">Transmembrane protein</fullName>
    </recommendedName>
</protein>
<gene>
    <name evidence="2" type="ORF">E7Z57_12630</name>
</gene>
<dbReference type="EMBL" id="CP039339">
    <property type="protein sequence ID" value="QCX49852.1"/>
    <property type="molecule type" value="Genomic_DNA"/>
</dbReference>
<reference evidence="2 3" key="1">
    <citation type="submission" date="2019-04" db="EMBL/GenBank/DDBJ databases">
        <title>Complete Genome of UW386 and Higher Quality Genome of UW700.</title>
        <authorList>
            <person name="Jacobs J."/>
            <person name="Perez A."/>
            <person name="Steidl O."/>
            <person name="Allen C."/>
        </authorList>
    </citation>
    <scope>NUCLEOTIDE SEQUENCE [LARGE SCALE GENOMIC DNA]</scope>
    <source>
        <strain evidence="2 3">UW386</strain>
    </source>
</reference>
<evidence type="ECO:0000256" key="1">
    <source>
        <dbReference type="SAM" id="Phobius"/>
    </source>
</evidence>
<evidence type="ECO:0008006" key="4">
    <source>
        <dbReference type="Google" id="ProtNLM"/>
    </source>
</evidence>